<dbReference type="SUPFAM" id="SSF54928">
    <property type="entry name" value="RNA-binding domain, RBD"/>
    <property type="match status" value="1"/>
</dbReference>
<proteinExistence type="evidence at transcript level"/>
<evidence type="ECO:0000313" key="5">
    <source>
        <dbReference type="EMBL" id="CAB3267204.1"/>
    </source>
</evidence>
<protein>
    <submittedName>
        <fullName evidence="5">Transformer-2 protein homolog alpha-like</fullName>
    </submittedName>
</protein>
<keyword evidence="1 2" id="KW-0694">RNA-binding</keyword>
<feature type="compositionally biased region" description="Basic residues" evidence="3">
    <location>
        <begin position="74"/>
        <end position="86"/>
    </location>
</feature>
<dbReference type="Pfam" id="PF00076">
    <property type="entry name" value="RRM_1"/>
    <property type="match status" value="1"/>
</dbReference>
<name>A0A6F9DUT7_9ASCI</name>
<dbReference type="AlphaFoldDB" id="A0A6F9DUT7"/>
<dbReference type="InterPro" id="IPR000504">
    <property type="entry name" value="RRM_dom"/>
</dbReference>
<gene>
    <name evidence="5" type="primary">Tra2a-001</name>
</gene>
<sequence length="275" mass="33021">MSDVEPGEYKRSRTPDRRSHSRSRSRSNDSNQSRKSGSIRRSYSRSRSRSRSNRYRSRTPDRYERNGDRDRRYKYSRSRSRSHSYARSRDRGSRSPMSNRKRHIGDRLNPPQGRCLGVFGLSLYTTESDIRSVFSRYGRIASINVVIDQKTGRSRGFGFVYFDHEDDAAEAKERANGMELDGRRIRVDFSITKRPHTPTPGVYVGRPYRPPPRDDYNDRYRDEYRRDSYRRSPSPYHRRRSPSPRYRRRSPSPYSRRRSPSPYYRDRSPYRERRY</sequence>
<feature type="compositionally biased region" description="Low complexity" evidence="3">
    <location>
        <begin position="28"/>
        <end position="41"/>
    </location>
</feature>
<feature type="compositionally biased region" description="Basic and acidic residues" evidence="3">
    <location>
        <begin position="211"/>
        <end position="230"/>
    </location>
</feature>
<dbReference type="PANTHER" id="PTHR48034">
    <property type="entry name" value="TRANSFORMER-2 SEX-DETERMINING PROTEIN-RELATED"/>
    <property type="match status" value="1"/>
</dbReference>
<evidence type="ECO:0000256" key="2">
    <source>
        <dbReference type="PROSITE-ProRule" id="PRU00176"/>
    </source>
</evidence>
<dbReference type="PROSITE" id="PS50102">
    <property type="entry name" value="RRM"/>
    <property type="match status" value="1"/>
</dbReference>
<feature type="compositionally biased region" description="Basic and acidic residues" evidence="3">
    <location>
        <begin position="7"/>
        <end position="18"/>
    </location>
</feature>
<evidence type="ECO:0000256" key="3">
    <source>
        <dbReference type="SAM" id="MobiDB-lite"/>
    </source>
</evidence>
<dbReference type="InterPro" id="IPR050441">
    <property type="entry name" value="RBM"/>
</dbReference>
<feature type="domain" description="RRM" evidence="4">
    <location>
        <begin position="114"/>
        <end position="192"/>
    </location>
</feature>
<dbReference type="SMART" id="SM00360">
    <property type="entry name" value="RRM"/>
    <property type="match status" value="1"/>
</dbReference>
<evidence type="ECO:0000259" key="4">
    <source>
        <dbReference type="PROSITE" id="PS50102"/>
    </source>
</evidence>
<dbReference type="CDD" id="cd12363">
    <property type="entry name" value="RRM_TRA2"/>
    <property type="match status" value="1"/>
</dbReference>
<reference evidence="5" key="1">
    <citation type="submission" date="2020-04" db="EMBL/GenBank/DDBJ databases">
        <authorList>
            <person name="Neveu A P."/>
        </authorList>
    </citation>
    <scope>NUCLEOTIDE SEQUENCE</scope>
    <source>
        <tissue evidence="5">Whole embryo</tissue>
    </source>
</reference>
<feature type="compositionally biased region" description="Basic residues" evidence="3">
    <location>
        <begin position="42"/>
        <end position="57"/>
    </location>
</feature>
<feature type="region of interest" description="Disordered" evidence="3">
    <location>
        <begin position="191"/>
        <end position="275"/>
    </location>
</feature>
<organism evidence="5">
    <name type="scientific">Phallusia mammillata</name>
    <dbReference type="NCBI Taxonomy" id="59560"/>
    <lineage>
        <taxon>Eukaryota</taxon>
        <taxon>Metazoa</taxon>
        <taxon>Chordata</taxon>
        <taxon>Tunicata</taxon>
        <taxon>Ascidiacea</taxon>
        <taxon>Phlebobranchia</taxon>
        <taxon>Ascidiidae</taxon>
        <taxon>Phallusia</taxon>
    </lineage>
</organism>
<feature type="compositionally biased region" description="Basic and acidic residues" evidence="3">
    <location>
        <begin position="58"/>
        <end position="73"/>
    </location>
</feature>
<dbReference type="InterPro" id="IPR012677">
    <property type="entry name" value="Nucleotide-bd_a/b_plait_sf"/>
</dbReference>
<accession>A0A6F9DUT7</accession>
<dbReference type="Gene3D" id="3.30.70.330">
    <property type="match status" value="1"/>
</dbReference>
<dbReference type="GO" id="GO:0003723">
    <property type="term" value="F:RNA binding"/>
    <property type="evidence" value="ECO:0007669"/>
    <property type="project" value="UniProtKB-UniRule"/>
</dbReference>
<evidence type="ECO:0000256" key="1">
    <source>
        <dbReference type="ARBA" id="ARBA00022884"/>
    </source>
</evidence>
<feature type="compositionally biased region" description="Basic and acidic residues" evidence="3">
    <location>
        <begin position="264"/>
        <end position="275"/>
    </location>
</feature>
<feature type="compositionally biased region" description="Basic residues" evidence="3">
    <location>
        <begin position="236"/>
        <end position="259"/>
    </location>
</feature>
<dbReference type="InterPro" id="IPR035979">
    <property type="entry name" value="RBD_domain_sf"/>
</dbReference>
<dbReference type="EMBL" id="LR791342">
    <property type="protein sequence ID" value="CAB3267204.1"/>
    <property type="molecule type" value="mRNA"/>
</dbReference>
<feature type="region of interest" description="Disordered" evidence="3">
    <location>
        <begin position="1"/>
        <end position="109"/>
    </location>
</feature>